<gene>
    <name evidence="2" type="ORF">SB6422_05795</name>
</gene>
<proteinExistence type="predicted"/>
<evidence type="ECO:0000256" key="1">
    <source>
        <dbReference type="SAM" id="MobiDB-lite"/>
    </source>
</evidence>
<accession>A0A564KUE8</accession>
<protein>
    <recommendedName>
        <fullName evidence="4">Bacteriophage lambda Replication protein O N-terminal domain-containing protein</fullName>
    </recommendedName>
</protein>
<sequence>MFWSSGKSSLDDGWFYKDHITLAKEVRAKDSDVVRKAMYKITTQYLAGIIEEDTRHVNGTPKKHYRIDQEALIAKIFPEIMDSAQEPNRSKVLKTMETALEPNGNGSRAECKRPKSRIQETAQEPNANGLRAESILYTDLKNTDLKTDLKKQPGEISPVDNFSQKYPEAVIFNTEKSLWGSAEDLEFSEWFYARVVELHERAAEFDGMISRPREPNWTVWANEIRLLREDQGCNHEHMRILVERIQNSWWCEKVKTAMALREKWPELAVKLCPANLTTGSNLGFSGKVQADIPKGFRG</sequence>
<reference evidence="2 3" key="1">
    <citation type="submission" date="2019-07" db="EMBL/GenBank/DDBJ databases">
        <authorList>
            <person name="Brisse S."/>
            <person name="Rodrigues C."/>
            <person name="Thorpe H."/>
        </authorList>
    </citation>
    <scope>NUCLEOTIDE SEQUENCE [LARGE SCALE GENOMIC DNA]</scope>
    <source>
        <strain evidence="2">SB6422</strain>
    </source>
</reference>
<dbReference type="Proteomes" id="UP000317374">
    <property type="component" value="Unassembled WGS sequence"/>
</dbReference>
<name>A0A564KUE8_9ENTR</name>
<evidence type="ECO:0000313" key="3">
    <source>
        <dbReference type="Proteomes" id="UP000317374"/>
    </source>
</evidence>
<evidence type="ECO:0008006" key="4">
    <source>
        <dbReference type="Google" id="ProtNLM"/>
    </source>
</evidence>
<dbReference type="EMBL" id="CABGGW010000025">
    <property type="protein sequence ID" value="VUS72791.1"/>
    <property type="molecule type" value="Genomic_DNA"/>
</dbReference>
<feature type="region of interest" description="Disordered" evidence="1">
    <location>
        <begin position="100"/>
        <end position="124"/>
    </location>
</feature>
<dbReference type="AlphaFoldDB" id="A0A564KUE8"/>
<organism evidence="2 3">
    <name type="scientific">Klebsiella huaxiensis</name>
    <dbReference type="NCBI Taxonomy" id="2153354"/>
    <lineage>
        <taxon>Bacteria</taxon>
        <taxon>Pseudomonadati</taxon>
        <taxon>Pseudomonadota</taxon>
        <taxon>Gammaproteobacteria</taxon>
        <taxon>Enterobacterales</taxon>
        <taxon>Enterobacteriaceae</taxon>
        <taxon>Klebsiella/Raoultella group</taxon>
        <taxon>Klebsiella</taxon>
    </lineage>
</organism>
<evidence type="ECO:0000313" key="2">
    <source>
        <dbReference type="EMBL" id="VUS72791.1"/>
    </source>
</evidence>